<dbReference type="AlphaFoldDB" id="A0A8S3CXD6"/>
<feature type="non-terminal residue" evidence="1">
    <location>
        <position position="32"/>
    </location>
</feature>
<protein>
    <submittedName>
        <fullName evidence="1">Uncharacterized protein</fullName>
    </submittedName>
</protein>
<dbReference type="EMBL" id="CAJOBJ010179879">
    <property type="protein sequence ID" value="CAF4914139.1"/>
    <property type="molecule type" value="Genomic_DNA"/>
</dbReference>
<accession>A0A8S3CXD6</accession>
<dbReference type="Proteomes" id="UP000681720">
    <property type="component" value="Unassembled WGS sequence"/>
</dbReference>
<dbReference type="Proteomes" id="UP000676336">
    <property type="component" value="Unassembled WGS sequence"/>
</dbReference>
<gene>
    <name evidence="1" type="ORF">GIL414_LOCUS52473</name>
    <name evidence="2" type="ORF">SMN809_LOCUS56055</name>
</gene>
<organism evidence="1 3">
    <name type="scientific">Rotaria magnacalcarata</name>
    <dbReference type="NCBI Taxonomy" id="392030"/>
    <lineage>
        <taxon>Eukaryota</taxon>
        <taxon>Metazoa</taxon>
        <taxon>Spiralia</taxon>
        <taxon>Gnathifera</taxon>
        <taxon>Rotifera</taxon>
        <taxon>Eurotatoria</taxon>
        <taxon>Bdelloidea</taxon>
        <taxon>Philodinida</taxon>
        <taxon>Philodinidae</taxon>
        <taxon>Rotaria</taxon>
    </lineage>
</organism>
<evidence type="ECO:0000313" key="3">
    <source>
        <dbReference type="Proteomes" id="UP000681720"/>
    </source>
</evidence>
<name>A0A8S3CXD6_9BILA</name>
<evidence type="ECO:0000313" key="1">
    <source>
        <dbReference type="EMBL" id="CAF4914139.1"/>
    </source>
</evidence>
<proteinExistence type="predicted"/>
<sequence>MPVVSIWVSSKESIASVWLGNSIDALKELKVS</sequence>
<dbReference type="EMBL" id="CAJOBI010199547">
    <property type="protein sequence ID" value="CAF4987078.1"/>
    <property type="molecule type" value="Genomic_DNA"/>
</dbReference>
<comment type="caution">
    <text evidence="1">The sequence shown here is derived from an EMBL/GenBank/DDBJ whole genome shotgun (WGS) entry which is preliminary data.</text>
</comment>
<evidence type="ECO:0000313" key="2">
    <source>
        <dbReference type="EMBL" id="CAF4987078.1"/>
    </source>
</evidence>
<reference evidence="1" key="1">
    <citation type="submission" date="2021-02" db="EMBL/GenBank/DDBJ databases">
        <authorList>
            <person name="Nowell W R."/>
        </authorList>
    </citation>
    <scope>NUCLEOTIDE SEQUENCE</scope>
</reference>